<protein>
    <submittedName>
        <fullName evidence="1">Uncharacterized protein</fullName>
    </submittedName>
</protein>
<sequence>MLGIRQAQKDITPRIDVMNPNVRILCQELKGAVDVDGQGAMRKKSLKHLQEIQHMNNPQNYNMGGSAAFRELCKMNPLEFVGEYVHVAPGE</sequence>
<accession>A0A2K3NIF2</accession>
<comment type="caution">
    <text evidence="1">The sequence shown here is derived from an EMBL/GenBank/DDBJ whole genome shotgun (WGS) entry which is preliminary data.</text>
</comment>
<reference evidence="1 2" key="2">
    <citation type="journal article" date="2017" name="Front. Plant Sci.">
        <title>Gene Classification and Mining of Molecular Markers Useful in Red Clover (Trifolium pratense) Breeding.</title>
        <authorList>
            <person name="Istvanek J."/>
            <person name="Dluhosova J."/>
            <person name="Dluhos P."/>
            <person name="Patkova L."/>
            <person name="Nedelnik J."/>
            <person name="Repkova J."/>
        </authorList>
    </citation>
    <scope>NUCLEOTIDE SEQUENCE [LARGE SCALE GENOMIC DNA]</scope>
    <source>
        <strain evidence="2">cv. Tatra</strain>
        <tissue evidence="1">Young leaves</tissue>
    </source>
</reference>
<dbReference type="EMBL" id="ASHM01021826">
    <property type="protein sequence ID" value="PNY02800.1"/>
    <property type="molecule type" value="Genomic_DNA"/>
</dbReference>
<dbReference type="Proteomes" id="UP000236291">
    <property type="component" value="Unassembled WGS sequence"/>
</dbReference>
<organism evidence="1 2">
    <name type="scientific">Trifolium pratense</name>
    <name type="common">Red clover</name>
    <dbReference type="NCBI Taxonomy" id="57577"/>
    <lineage>
        <taxon>Eukaryota</taxon>
        <taxon>Viridiplantae</taxon>
        <taxon>Streptophyta</taxon>
        <taxon>Embryophyta</taxon>
        <taxon>Tracheophyta</taxon>
        <taxon>Spermatophyta</taxon>
        <taxon>Magnoliopsida</taxon>
        <taxon>eudicotyledons</taxon>
        <taxon>Gunneridae</taxon>
        <taxon>Pentapetalae</taxon>
        <taxon>rosids</taxon>
        <taxon>fabids</taxon>
        <taxon>Fabales</taxon>
        <taxon>Fabaceae</taxon>
        <taxon>Papilionoideae</taxon>
        <taxon>50 kb inversion clade</taxon>
        <taxon>NPAAA clade</taxon>
        <taxon>Hologalegina</taxon>
        <taxon>IRL clade</taxon>
        <taxon>Trifolieae</taxon>
        <taxon>Trifolium</taxon>
    </lineage>
</organism>
<evidence type="ECO:0000313" key="1">
    <source>
        <dbReference type="EMBL" id="PNY02800.1"/>
    </source>
</evidence>
<evidence type="ECO:0000313" key="2">
    <source>
        <dbReference type="Proteomes" id="UP000236291"/>
    </source>
</evidence>
<gene>
    <name evidence="1" type="ORF">L195_g026120</name>
</gene>
<name>A0A2K3NIF2_TRIPR</name>
<proteinExistence type="predicted"/>
<reference evidence="1 2" key="1">
    <citation type="journal article" date="2014" name="Am. J. Bot.">
        <title>Genome assembly and annotation for red clover (Trifolium pratense; Fabaceae).</title>
        <authorList>
            <person name="Istvanek J."/>
            <person name="Jaros M."/>
            <person name="Krenek A."/>
            <person name="Repkova J."/>
        </authorList>
    </citation>
    <scope>NUCLEOTIDE SEQUENCE [LARGE SCALE GENOMIC DNA]</scope>
    <source>
        <strain evidence="2">cv. Tatra</strain>
        <tissue evidence="1">Young leaves</tissue>
    </source>
</reference>
<dbReference type="AlphaFoldDB" id="A0A2K3NIF2"/>